<organism evidence="2 3">
    <name type="scientific">Dipteronia sinensis</name>
    <dbReference type="NCBI Taxonomy" id="43782"/>
    <lineage>
        <taxon>Eukaryota</taxon>
        <taxon>Viridiplantae</taxon>
        <taxon>Streptophyta</taxon>
        <taxon>Embryophyta</taxon>
        <taxon>Tracheophyta</taxon>
        <taxon>Spermatophyta</taxon>
        <taxon>Magnoliopsida</taxon>
        <taxon>eudicotyledons</taxon>
        <taxon>Gunneridae</taxon>
        <taxon>Pentapetalae</taxon>
        <taxon>rosids</taxon>
        <taxon>malvids</taxon>
        <taxon>Sapindales</taxon>
        <taxon>Sapindaceae</taxon>
        <taxon>Hippocastanoideae</taxon>
        <taxon>Acereae</taxon>
        <taxon>Dipteronia</taxon>
    </lineage>
</organism>
<evidence type="ECO:0000313" key="3">
    <source>
        <dbReference type="Proteomes" id="UP001281410"/>
    </source>
</evidence>
<dbReference type="Proteomes" id="UP001281410">
    <property type="component" value="Unassembled WGS sequence"/>
</dbReference>
<keyword evidence="3" id="KW-1185">Reference proteome</keyword>
<dbReference type="AlphaFoldDB" id="A0AAE0EFL0"/>
<evidence type="ECO:0000256" key="1">
    <source>
        <dbReference type="SAM" id="MobiDB-lite"/>
    </source>
</evidence>
<feature type="compositionally biased region" description="Low complexity" evidence="1">
    <location>
        <begin position="43"/>
        <end position="52"/>
    </location>
</feature>
<reference evidence="2" key="1">
    <citation type="journal article" date="2023" name="Plant J.">
        <title>Genome sequences and population genomics provide insights into the demographic history, inbreeding, and mutation load of two 'living fossil' tree species of Dipteronia.</title>
        <authorList>
            <person name="Feng Y."/>
            <person name="Comes H.P."/>
            <person name="Chen J."/>
            <person name="Zhu S."/>
            <person name="Lu R."/>
            <person name="Zhang X."/>
            <person name="Li P."/>
            <person name="Qiu J."/>
            <person name="Olsen K.M."/>
            <person name="Qiu Y."/>
        </authorList>
    </citation>
    <scope>NUCLEOTIDE SEQUENCE</scope>
    <source>
        <strain evidence="2">NBL</strain>
    </source>
</reference>
<dbReference type="EMBL" id="JANJYJ010000002">
    <property type="protein sequence ID" value="KAK3226536.1"/>
    <property type="molecule type" value="Genomic_DNA"/>
</dbReference>
<proteinExistence type="predicted"/>
<accession>A0AAE0EFL0</accession>
<sequence length="169" mass="18720">MVANSQNFGQYKRGNSSNFSGNGRGNFQGGNTRYNNGGKGNYFQNQGFQNHGHNGGQNGGRGRGRHNNGKFQCQICHRMGHSAPRCYYIFDQSFQASNNVQSSVNVATMNQEQMSGQMTAMIASPETLSDTAWYPDSGATDHCTLYPSNLANRHDYQGRERIYMGNRAV</sequence>
<evidence type="ECO:0000313" key="2">
    <source>
        <dbReference type="EMBL" id="KAK3226536.1"/>
    </source>
</evidence>
<protein>
    <submittedName>
        <fullName evidence="2">Uncharacterized protein</fullName>
    </submittedName>
</protein>
<feature type="region of interest" description="Disordered" evidence="1">
    <location>
        <begin position="1"/>
        <end position="66"/>
    </location>
</feature>
<comment type="caution">
    <text evidence="2">The sequence shown here is derived from an EMBL/GenBank/DDBJ whole genome shotgun (WGS) entry which is preliminary data.</text>
</comment>
<name>A0AAE0EFL0_9ROSI</name>
<gene>
    <name evidence="2" type="ORF">Dsin_006398</name>
</gene>